<name>A0A915KW10_ROMCU</name>
<sequence length="71" mass="7772">MKCISIEERPTGELSQISGVSSPVRYPSVIVKRSPTGIGLIDLEAVVINGAMLNEWSNFVGDMRQHLKNDS</sequence>
<protein>
    <submittedName>
        <fullName evidence="2">Uncharacterized protein</fullName>
    </submittedName>
</protein>
<accession>A0A915KW10</accession>
<evidence type="ECO:0000313" key="1">
    <source>
        <dbReference type="Proteomes" id="UP000887565"/>
    </source>
</evidence>
<organism evidence="1 2">
    <name type="scientific">Romanomermis culicivorax</name>
    <name type="common">Nematode worm</name>
    <dbReference type="NCBI Taxonomy" id="13658"/>
    <lineage>
        <taxon>Eukaryota</taxon>
        <taxon>Metazoa</taxon>
        <taxon>Ecdysozoa</taxon>
        <taxon>Nematoda</taxon>
        <taxon>Enoplea</taxon>
        <taxon>Dorylaimia</taxon>
        <taxon>Mermithida</taxon>
        <taxon>Mermithoidea</taxon>
        <taxon>Mermithidae</taxon>
        <taxon>Romanomermis</taxon>
    </lineage>
</organism>
<evidence type="ECO:0000313" key="2">
    <source>
        <dbReference type="WBParaSite" id="nRc.2.0.1.t41730-RA"/>
    </source>
</evidence>
<keyword evidence="1" id="KW-1185">Reference proteome</keyword>
<dbReference type="AlphaFoldDB" id="A0A915KW10"/>
<proteinExistence type="predicted"/>
<reference evidence="2" key="1">
    <citation type="submission" date="2022-11" db="UniProtKB">
        <authorList>
            <consortium name="WormBaseParasite"/>
        </authorList>
    </citation>
    <scope>IDENTIFICATION</scope>
</reference>
<dbReference type="Proteomes" id="UP000887565">
    <property type="component" value="Unplaced"/>
</dbReference>
<dbReference type="WBParaSite" id="nRc.2.0.1.t41730-RA">
    <property type="protein sequence ID" value="nRc.2.0.1.t41730-RA"/>
    <property type="gene ID" value="nRc.2.0.1.g41730"/>
</dbReference>